<name>A0ABW5W5V4_9PSEU</name>
<sequence>MIEASYLDIGGCLSYVEQCGAGQPVLCLHTAGQSGVQWRHTGPALAALGYRVIVPDLPGHGRSEPAPGGPVTDLGTYSAWCGTLLDRLGVNRPFVVGCSIGGKITLDLAVRRGDRLAGAVVMAAGPGPGRVNLTGLRRELEDVAAPSRADRTQLGTLAVVGRKVPPERADLIATMHRREDPAVSGSDLIGWGTHDVSAEIGGIACPVHLVAGSDDLWLEPELIRQAADVIPDARFTLLDGIGHYPMEELEDFAAVLDGWLTDLTARQEKRR</sequence>
<proteinExistence type="predicted"/>
<dbReference type="EMBL" id="JBHUOF010000007">
    <property type="protein sequence ID" value="MFD2799187.1"/>
    <property type="molecule type" value="Genomic_DNA"/>
</dbReference>
<protein>
    <submittedName>
        <fullName evidence="2">Alpha/beta fold hydrolase</fullName>
    </submittedName>
</protein>
<keyword evidence="2" id="KW-0378">Hydrolase</keyword>
<dbReference type="Proteomes" id="UP001597478">
    <property type="component" value="Unassembled WGS sequence"/>
</dbReference>
<accession>A0ABW5W5V4</accession>
<dbReference type="PANTHER" id="PTHR43798">
    <property type="entry name" value="MONOACYLGLYCEROL LIPASE"/>
    <property type="match status" value="1"/>
</dbReference>
<dbReference type="RefSeq" id="WP_377386214.1">
    <property type="nucleotide sequence ID" value="NZ_JBHSAN010000006.1"/>
</dbReference>
<evidence type="ECO:0000313" key="2">
    <source>
        <dbReference type="EMBL" id="MFD2799187.1"/>
    </source>
</evidence>
<dbReference type="SUPFAM" id="SSF53474">
    <property type="entry name" value="alpha/beta-Hydrolases"/>
    <property type="match status" value="1"/>
</dbReference>
<dbReference type="InterPro" id="IPR050266">
    <property type="entry name" value="AB_hydrolase_sf"/>
</dbReference>
<dbReference type="Pfam" id="PF00561">
    <property type="entry name" value="Abhydrolase_1"/>
    <property type="match status" value="1"/>
</dbReference>
<gene>
    <name evidence="2" type="ORF">ACFS2C_07275</name>
</gene>
<comment type="caution">
    <text evidence="2">The sequence shown here is derived from an EMBL/GenBank/DDBJ whole genome shotgun (WGS) entry which is preliminary data.</text>
</comment>
<reference evidence="3" key="1">
    <citation type="journal article" date="2019" name="Int. J. Syst. Evol. Microbiol.">
        <title>The Global Catalogue of Microorganisms (GCM) 10K type strain sequencing project: providing services to taxonomists for standard genome sequencing and annotation.</title>
        <authorList>
            <consortium name="The Broad Institute Genomics Platform"/>
            <consortium name="The Broad Institute Genome Sequencing Center for Infectious Disease"/>
            <person name="Wu L."/>
            <person name="Ma J."/>
        </authorList>
    </citation>
    <scope>NUCLEOTIDE SEQUENCE [LARGE SCALE GENOMIC DNA]</scope>
    <source>
        <strain evidence="3">IBRC-M 10906</strain>
    </source>
</reference>
<dbReference type="Gene3D" id="3.40.50.1820">
    <property type="entry name" value="alpha/beta hydrolase"/>
    <property type="match status" value="1"/>
</dbReference>
<dbReference type="GO" id="GO:0016787">
    <property type="term" value="F:hydrolase activity"/>
    <property type="evidence" value="ECO:0007669"/>
    <property type="project" value="UniProtKB-KW"/>
</dbReference>
<organism evidence="2 3">
    <name type="scientific">Prauserella oleivorans</name>
    <dbReference type="NCBI Taxonomy" id="1478153"/>
    <lineage>
        <taxon>Bacteria</taxon>
        <taxon>Bacillati</taxon>
        <taxon>Actinomycetota</taxon>
        <taxon>Actinomycetes</taxon>
        <taxon>Pseudonocardiales</taxon>
        <taxon>Pseudonocardiaceae</taxon>
        <taxon>Prauserella</taxon>
    </lineage>
</organism>
<evidence type="ECO:0000259" key="1">
    <source>
        <dbReference type="Pfam" id="PF00561"/>
    </source>
</evidence>
<evidence type="ECO:0000313" key="3">
    <source>
        <dbReference type="Proteomes" id="UP001597478"/>
    </source>
</evidence>
<feature type="domain" description="AB hydrolase-1" evidence="1">
    <location>
        <begin position="24"/>
        <end position="128"/>
    </location>
</feature>
<dbReference type="PRINTS" id="PR00111">
    <property type="entry name" value="ABHYDROLASE"/>
</dbReference>
<dbReference type="InterPro" id="IPR000073">
    <property type="entry name" value="AB_hydrolase_1"/>
</dbReference>
<dbReference type="InterPro" id="IPR029058">
    <property type="entry name" value="AB_hydrolase_fold"/>
</dbReference>
<keyword evidence="3" id="KW-1185">Reference proteome</keyword>